<dbReference type="EMBL" id="JAWDGP010000619">
    <property type="protein sequence ID" value="KAK3798873.1"/>
    <property type="molecule type" value="Genomic_DNA"/>
</dbReference>
<evidence type="ECO:0000313" key="12">
    <source>
        <dbReference type="Proteomes" id="UP001283361"/>
    </source>
</evidence>
<dbReference type="InterPro" id="IPR002659">
    <property type="entry name" value="Glyco_trans_31"/>
</dbReference>
<organism evidence="11 12">
    <name type="scientific">Elysia crispata</name>
    <name type="common">lettuce slug</name>
    <dbReference type="NCBI Taxonomy" id="231223"/>
    <lineage>
        <taxon>Eukaryota</taxon>
        <taxon>Metazoa</taxon>
        <taxon>Spiralia</taxon>
        <taxon>Lophotrochozoa</taxon>
        <taxon>Mollusca</taxon>
        <taxon>Gastropoda</taxon>
        <taxon>Heterobranchia</taxon>
        <taxon>Euthyneura</taxon>
        <taxon>Panpulmonata</taxon>
        <taxon>Sacoglossa</taxon>
        <taxon>Placobranchoidea</taxon>
        <taxon>Plakobranchidae</taxon>
        <taxon>Elysia</taxon>
    </lineage>
</organism>
<keyword evidence="8 10" id="KW-0333">Golgi apparatus</keyword>
<evidence type="ECO:0000256" key="5">
    <source>
        <dbReference type="ARBA" id="ARBA00022692"/>
    </source>
</evidence>
<comment type="similarity">
    <text evidence="2 10">Belongs to the glycosyltransferase 31 family.</text>
</comment>
<evidence type="ECO:0000256" key="3">
    <source>
        <dbReference type="ARBA" id="ARBA00022676"/>
    </source>
</evidence>
<comment type="caution">
    <text evidence="11">The sequence shown here is derived from an EMBL/GenBank/DDBJ whole genome shotgun (WGS) entry which is preliminary data.</text>
</comment>
<dbReference type="Gene3D" id="3.90.550.50">
    <property type="match status" value="1"/>
</dbReference>
<evidence type="ECO:0000256" key="10">
    <source>
        <dbReference type="RuleBase" id="RU363063"/>
    </source>
</evidence>
<keyword evidence="7 10" id="KW-1133">Transmembrane helix</keyword>
<keyword evidence="5 10" id="KW-0812">Transmembrane</keyword>
<evidence type="ECO:0000256" key="4">
    <source>
        <dbReference type="ARBA" id="ARBA00022679"/>
    </source>
</evidence>
<proteinExistence type="inferred from homology"/>
<dbReference type="GO" id="GO:0000139">
    <property type="term" value="C:Golgi membrane"/>
    <property type="evidence" value="ECO:0007669"/>
    <property type="project" value="UniProtKB-SubCell"/>
</dbReference>
<gene>
    <name evidence="11" type="ORF">RRG08_050252</name>
</gene>
<dbReference type="EC" id="2.4.1.-" evidence="10"/>
<dbReference type="Pfam" id="PF01762">
    <property type="entry name" value="Galactosyl_T"/>
    <property type="match status" value="1"/>
</dbReference>
<name>A0AAE1B3J6_9GAST</name>
<evidence type="ECO:0000256" key="1">
    <source>
        <dbReference type="ARBA" id="ARBA00004323"/>
    </source>
</evidence>
<evidence type="ECO:0000256" key="9">
    <source>
        <dbReference type="ARBA" id="ARBA00023136"/>
    </source>
</evidence>
<comment type="subcellular location">
    <subcellularLocation>
        <location evidence="1 10">Golgi apparatus membrane</location>
        <topology evidence="1 10">Single-pass type II membrane protein</topology>
    </subcellularLocation>
</comment>
<keyword evidence="9 10" id="KW-0472">Membrane</keyword>
<accession>A0AAE1B3J6</accession>
<dbReference type="GO" id="GO:0006493">
    <property type="term" value="P:protein O-linked glycosylation"/>
    <property type="evidence" value="ECO:0007669"/>
    <property type="project" value="TreeGrafter"/>
</dbReference>
<keyword evidence="3 10" id="KW-0328">Glycosyltransferase</keyword>
<keyword evidence="12" id="KW-1185">Reference proteome</keyword>
<dbReference type="PANTHER" id="PTHR11214:SF3">
    <property type="entry name" value="BETA-1,3-GALACTOSYLTRANSFERASE 6"/>
    <property type="match status" value="1"/>
</dbReference>
<dbReference type="Proteomes" id="UP001283361">
    <property type="component" value="Unassembled WGS sequence"/>
</dbReference>
<sequence>MNRYISRLDIRSRLKEALCALRKKKFPKLHFPKNWFRWCRIPSLLLSRRFRLTLLTVILLNLVQWLIFAVIWRVESLKVTNIEYRAGLNISEQALLYRANQHSFYKKYPPRTLINNPFFSLKPQVLESYNHSLLHKPRSACGDSHSVHFIVPSSPLDLKRRNAIRDTWGSVAQGHLWPGKSLSLSLKLTFVIGVPDKGNDSSNSQKYDNLRGLETELRRVNRNENKDIGRQYYHEIQSDDILQFDIVDSYQNLTRKIISALNYVVSSCKDVQYIVKADQDIFVNVPILLSFLKHHGKRDSIYGHIYDGGMVLRKGRWAASKSIYPPDDYPVYAAGTTYVVSKSAAKTLLKLCPFFPYNSIEDAFITGVLASVGSVDRVHVDGFTHWLESKPPPCDFINDKHYVGNNMTELDLRIIWRSHLDRGRDDNC</sequence>
<keyword evidence="6 10" id="KW-0735">Signal-anchor</keyword>
<evidence type="ECO:0000256" key="2">
    <source>
        <dbReference type="ARBA" id="ARBA00008661"/>
    </source>
</evidence>
<dbReference type="AlphaFoldDB" id="A0AAE1B3J6"/>
<dbReference type="PANTHER" id="PTHR11214">
    <property type="entry name" value="BETA-1,3-N-ACETYLGLUCOSAMINYLTRANSFERASE"/>
    <property type="match status" value="1"/>
</dbReference>
<evidence type="ECO:0000256" key="6">
    <source>
        <dbReference type="ARBA" id="ARBA00022968"/>
    </source>
</evidence>
<protein>
    <recommendedName>
        <fullName evidence="10">Hexosyltransferase</fullName>
        <ecNumber evidence="10">2.4.1.-</ecNumber>
    </recommendedName>
</protein>
<keyword evidence="4" id="KW-0808">Transferase</keyword>
<dbReference type="GO" id="GO:0016758">
    <property type="term" value="F:hexosyltransferase activity"/>
    <property type="evidence" value="ECO:0007669"/>
    <property type="project" value="InterPro"/>
</dbReference>
<feature type="transmembrane region" description="Helical" evidence="10">
    <location>
        <begin position="52"/>
        <end position="72"/>
    </location>
</feature>
<evidence type="ECO:0000256" key="7">
    <source>
        <dbReference type="ARBA" id="ARBA00022989"/>
    </source>
</evidence>
<reference evidence="11" key="1">
    <citation type="journal article" date="2023" name="G3 (Bethesda)">
        <title>A reference genome for the long-term kleptoplast-retaining sea slug Elysia crispata morphotype clarki.</title>
        <authorList>
            <person name="Eastman K.E."/>
            <person name="Pendleton A.L."/>
            <person name="Shaikh M.A."/>
            <person name="Suttiyut T."/>
            <person name="Ogas R."/>
            <person name="Tomko P."/>
            <person name="Gavelis G."/>
            <person name="Widhalm J.R."/>
            <person name="Wisecaver J.H."/>
        </authorList>
    </citation>
    <scope>NUCLEOTIDE SEQUENCE</scope>
    <source>
        <strain evidence="11">ECLA1</strain>
    </source>
</reference>
<evidence type="ECO:0000313" key="11">
    <source>
        <dbReference type="EMBL" id="KAK3798873.1"/>
    </source>
</evidence>
<evidence type="ECO:0000256" key="8">
    <source>
        <dbReference type="ARBA" id="ARBA00023034"/>
    </source>
</evidence>